<dbReference type="PATRIC" id="fig|797114.5.peg.4364"/>
<feature type="transmembrane region" description="Helical" evidence="5">
    <location>
        <begin position="302"/>
        <end position="322"/>
    </location>
</feature>
<dbReference type="STRING" id="797114.C475_21639"/>
<dbReference type="GO" id="GO:0005886">
    <property type="term" value="C:plasma membrane"/>
    <property type="evidence" value="ECO:0007669"/>
    <property type="project" value="UniProtKB-SubCell"/>
</dbReference>
<dbReference type="SUPFAM" id="SSF161098">
    <property type="entry name" value="MetI-like"/>
    <property type="match status" value="1"/>
</dbReference>
<evidence type="ECO:0000256" key="2">
    <source>
        <dbReference type="ARBA" id="ARBA00022692"/>
    </source>
</evidence>
<dbReference type="PANTHER" id="PTHR42729">
    <property type="entry name" value="OLIGO/DIPEPTIDE TRANSPORT, PERMEASE PROTEIN (DPPC-2)"/>
    <property type="match status" value="1"/>
</dbReference>
<dbReference type="Gene3D" id="1.10.3720.10">
    <property type="entry name" value="MetI-like"/>
    <property type="match status" value="1"/>
</dbReference>
<comment type="similarity">
    <text evidence="5">Belongs to the binding-protein-dependent transport system permease family.</text>
</comment>
<dbReference type="eggNOG" id="arCOG00748">
    <property type="taxonomic scope" value="Archaea"/>
</dbReference>
<keyword evidence="4 5" id="KW-0472">Membrane</keyword>
<comment type="caution">
    <text evidence="7">The sequence shown here is derived from an EMBL/GenBank/DDBJ whole genome shotgun (WGS) entry which is preliminary data.</text>
</comment>
<feature type="transmembrane region" description="Helical" evidence="5">
    <location>
        <begin position="262"/>
        <end position="282"/>
    </location>
</feature>
<dbReference type="EMBL" id="AOIU01000048">
    <property type="protein sequence ID" value="ELZ19944.1"/>
    <property type="molecule type" value="Genomic_DNA"/>
</dbReference>
<gene>
    <name evidence="7" type="ORF">C475_21639</name>
</gene>
<dbReference type="InterPro" id="IPR035906">
    <property type="entry name" value="MetI-like_sf"/>
</dbReference>
<keyword evidence="3 5" id="KW-1133">Transmembrane helix</keyword>
<evidence type="ECO:0000313" key="8">
    <source>
        <dbReference type="Proteomes" id="UP000011626"/>
    </source>
</evidence>
<feature type="transmembrane region" description="Helical" evidence="5">
    <location>
        <begin position="132"/>
        <end position="156"/>
    </location>
</feature>
<keyword evidence="5" id="KW-0813">Transport</keyword>
<organism evidence="7 8">
    <name type="scientific">Halosimplex carlsbadense 2-9-1</name>
    <dbReference type="NCBI Taxonomy" id="797114"/>
    <lineage>
        <taxon>Archaea</taxon>
        <taxon>Methanobacteriati</taxon>
        <taxon>Methanobacteriota</taxon>
        <taxon>Stenosarchaea group</taxon>
        <taxon>Halobacteria</taxon>
        <taxon>Halobacteriales</taxon>
        <taxon>Haloarculaceae</taxon>
        <taxon>Halosimplex</taxon>
    </lineage>
</organism>
<evidence type="ECO:0000256" key="5">
    <source>
        <dbReference type="RuleBase" id="RU363032"/>
    </source>
</evidence>
<dbReference type="AlphaFoldDB" id="M0CDK1"/>
<name>M0CDK1_9EURY</name>
<dbReference type="GO" id="GO:0055085">
    <property type="term" value="P:transmembrane transport"/>
    <property type="evidence" value="ECO:0007669"/>
    <property type="project" value="InterPro"/>
</dbReference>
<evidence type="ECO:0000256" key="3">
    <source>
        <dbReference type="ARBA" id="ARBA00022989"/>
    </source>
</evidence>
<dbReference type="PROSITE" id="PS50928">
    <property type="entry name" value="ABC_TM1"/>
    <property type="match status" value="1"/>
</dbReference>
<dbReference type="OrthoDB" id="312811at2157"/>
<protein>
    <submittedName>
        <fullName evidence="7">Binding-protein-dependent transport systems inner membrane component</fullName>
    </submittedName>
</protein>
<dbReference type="Proteomes" id="UP000011626">
    <property type="component" value="Unassembled WGS sequence"/>
</dbReference>
<proteinExistence type="inferred from homology"/>
<evidence type="ECO:0000256" key="1">
    <source>
        <dbReference type="ARBA" id="ARBA00004141"/>
    </source>
</evidence>
<dbReference type="Pfam" id="PF00528">
    <property type="entry name" value="BPD_transp_1"/>
    <property type="match status" value="1"/>
</dbReference>
<dbReference type="PANTHER" id="PTHR42729:SF1">
    <property type="entry name" value="OLIGO_DIPEPTIDE TRANSPORT, PERMEASE PROTEIN (DPPC-2)"/>
    <property type="match status" value="1"/>
</dbReference>
<feature type="domain" description="ABC transmembrane type-1" evidence="6">
    <location>
        <begin position="129"/>
        <end position="322"/>
    </location>
</feature>
<dbReference type="RefSeq" id="WP_006885991.1">
    <property type="nucleotide sequence ID" value="NZ_AOIU01000048.1"/>
</dbReference>
<sequence length="348" mass="38255">MSDKETNVFERIESENVAQMSRREQWADVYDSWLVTPFEIIWEDTRTKVGSIILLGYVLMGTLGVVITRPPELNDGPAYLGAFNSDYVIQPLGIPEFTVFGWTYTGIWKFPLGTNNWGVGIMEQAVHATPDMLLMALAGGGFMTVVAVLTGTLAGYKRGLVGRAILTAIDIQITIPGLPLLIVVAVALSPSNPILVGILLSIDGWPNLARSLYSQVISTREESYVEASRTIGLGSGSIIRDDILPSVMPYVMINFMRNTVRVIHASVALYFLGALPLTRNNWGIMLNKAFDYVSLLTLDNMNWILVPIALIGGLGFSTILLSQGLDRLFNPRVRARHSDDDDTIASFD</sequence>
<dbReference type="CDD" id="cd06261">
    <property type="entry name" value="TM_PBP2"/>
    <property type="match status" value="1"/>
</dbReference>
<feature type="transmembrane region" description="Helical" evidence="5">
    <location>
        <begin position="49"/>
        <end position="67"/>
    </location>
</feature>
<reference evidence="7 8" key="1">
    <citation type="journal article" date="2014" name="PLoS Genet.">
        <title>Phylogenetically driven sequencing of extremely halophilic archaea reveals strategies for static and dynamic osmo-response.</title>
        <authorList>
            <person name="Becker E.A."/>
            <person name="Seitzer P.M."/>
            <person name="Tritt A."/>
            <person name="Larsen D."/>
            <person name="Krusor M."/>
            <person name="Yao A.I."/>
            <person name="Wu D."/>
            <person name="Madern D."/>
            <person name="Eisen J.A."/>
            <person name="Darling A.E."/>
            <person name="Facciotti M.T."/>
        </authorList>
    </citation>
    <scope>NUCLEOTIDE SEQUENCE [LARGE SCALE GENOMIC DNA]</scope>
    <source>
        <strain evidence="7 8">2-9-1</strain>
    </source>
</reference>
<comment type="subcellular location">
    <subcellularLocation>
        <location evidence="5">Cell membrane</location>
        <topology evidence="5">Multi-pass membrane protein</topology>
    </subcellularLocation>
    <subcellularLocation>
        <location evidence="1">Membrane</location>
        <topology evidence="1">Multi-pass membrane protein</topology>
    </subcellularLocation>
</comment>
<evidence type="ECO:0000313" key="7">
    <source>
        <dbReference type="EMBL" id="ELZ19944.1"/>
    </source>
</evidence>
<evidence type="ECO:0000259" key="6">
    <source>
        <dbReference type="PROSITE" id="PS50928"/>
    </source>
</evidence>
<feature type="transmembrane region" description="Helical" evidence="5">
    <location>
        <begin position="168"/>
        <end position="188"/>
    </location>
</feature>
<accession>M0CDK1</accession>
<keyword evidence="8" id="KW-1185">Reference proteome</keyword>
<dbReference type="InterPro" id="IPR000515">
    <property type="entry name" value="MetI-like"/>
</dbReference>
<keyword evidence="2 5" id="KW-0812">Transmembrane</keyword>
<evidence type="ECO:0000256" key="4">
    <source>
        <dbReference type="ARBA" id="ARBA00023136"/>
    </source>
</evidence>